<name>A0A0V8QGM9_9FIRM</name>
<proteinExistence type="predicted"/>
<dbReference type="STRING" id="290052.ASU35_07790"/>
<dbReference type="Proteomes" id="UP000054874">
    <property type="component" value="Unassembled WGS sequence"/>
</dbReference>
<reference evidence="1 2" key="1">
    <citation type="submission" date="2015-11" db="EMBL/GenBank/DDBJ databases">
        <title>Butyribacter intestini gen. nov., sp. nov., a butyric acid-producing bacterium of the family Lachnospiraceae isolated from the human faeces.</title>
        <authorList>
            <person name="Zou Y."/>
            <person name="Xue W."/>
            <person name="Luo G."/>
            <person name="Lv M."/>
        </authorList>
    </citation>
    <scope>NUCLEOTIDE SEQUENCE [LARGE SCALE GENOMIC DNA]</scope>
    <source>
        <strain evidence="1 2">ACET-33324</strain>
    </source>
</reference>
<comment type="caution">
    <text evidence="1">The sequence shown here is derived from an EMBL/GenBank/DDBJ whole genome shotgun (WGS) entry which is preliminary data.</text>
</comment>
<evidence type="ECO:0000313" key="2">
    <source>
        <dbReference type="Proteomes" id="UP000054874"/>
    </source>
</evidence>
<sequence>MKIKLKKGAWRLCLSRTIGKWVKVPYGPAAVRKELIARMPLTFCWEGRALGENVQVRRPAFLGGITGRYEDSRCSRYPFGKRSLIYYAV</sequence>
<evidence type="ECO:0000313" key="1">
    <source>
        <dbReference type="EMBL" id="KSV59768.1"/>
    </source>
</evidence>
<accession>A0A0V8QGM9</accession>
<dbReference type="EMBL" id="LNAM01000090">
    <property type="protein sequence ID" value="KSV59768.1"/>
    <property type="molecule type" value="Genomic_DNA"/>
</dbReference>
<gene>
    <name evidence="1" type="ORF">ASU35_07790</name>
</gene>
<organism evidence="1 2">
    <name type="scientific">Acetivibrio ethanolgignens</name>
    <dbReference type="NCBI Taxonomy" id="290052"/>
    <lineage>
        <taxon>Bacteria</taxon>
        <taxon>Bacillati</taxon>
        <taxon>Bacillota</taxon>
        <taxon>Clostridia</taxon>
        <taxon>Eubacteriales</taxon>
        <taxon>Oscillospiraceae</taxon>
        <taxon>Acetivibrio</taxon>
    </lineage>
</organism>
<protein>
    <submittedName>
        <fullName evidence="1">Uncharacterized protein</fullName>
    </submittedName>
</protein>
<dbReference type="AlphaFoldDB" id="A0A0V8QGM9"/>
<keyword evidence="2" id="KW-1185">Reference proteome</keyword>